<dbReference type="Proteomes" id="UP001165289">
    <property type="component" value="Unassembled WGS sequence"/>
</dbReference>
<evidence type="ECO:0000313" key="2">
    <source>
        <dbReference type="EMBL" id="KAI6655994.1"/>
    </source>
</evidence>
<evidence type="ECO:0000256" key="1">
    <source>
        <dbReference type="SAM" id="MobiDB-lite"/>
    </source>
</evidence>
<evidence type="ECO:0000313" key="3">
    <source>
        <dbReference type="Proteomes" id="UP001165289"/>
    </source>
</evidence>
<protein>
    <submittedName>
        <fullName evidence="2">DPY30 domain-containing protein 1</fullName>
    </submittedName>
</protein>
<feature type="compositionally biased region" description="Basic and acidic residues" evidence="1">
    <location>
        <begin position="219"/>
        <end position="241"/>
    </location>
</feature>
<dbReference type="InterPro" id="IPR049630">
    <property type="entry name" value="DYDC-like_DD"/>
</dbReference>
<keyword evidence="3" id="KW-1185">Reference proteome</keyword>
<comment type="caution">
    <text evidence="2">The sequence shown here is derived from an EMBL/GenBank/DDBJ whole genome shotgun (WGS) entry which is preliminary data.</text>
</comment>
<feature type="region of interest" description="Disordered" evidence="1">
    <location>
        <begin position="216"/>
        <end position="258"/>
    </location>
</feature>
<dbReference type="Pfam" id="PF05186">
    <property type="entry name" value="Dpy-30"/>
    <property type="match status" value="1"/>
</dbReference>
<feature type="compositionally biased region" description="Basic and acidic residues" evidence="1">
    <location>
        <begin position="75"/>
        <end position="93"/>
    </location>
</feature>
<feature type="compositionally biased region" description="Basic and acidic residues" evidence="1">
    <location>
        <begin position="145"/>
        <end position="167"/>
    </location>
</feature>
<feature type="compositionally biased region" description="Basic and acidic residues" evidence="1">
    <location>
        <begin position="104"/>
        <end position="134"/>
    </location>
</feature>
<reference evidence="2 3" key="1">
    <citation type="journal article" date="2023" name="BMC Biol.">
        <title>The compact genome of the sponge Oopsacas minuta (Hexactinellida) is lacking key metazoan core genes.</title>
        <authorList>
            <person name="Santini S."/>
            <person name="Schenkelaars Q."/>
            <person name="Jourda C."/>
            <person name="Duchesne M."/>
            <person name="Belahbib H."/>
            <person name="Rocher C."/>
            <person name="Selva M."/>
            <person name="Riesgo A."/>
            <person name="Vervoort M."/>
            <person name="Leys S.P."/>
            <person name="Kodjabachian L."/>
            <person name="Le Bivic A."/>
            <person name="Borchiellini C."/>
            <person name="Claverie J.M."/>
            <person name="Renard E."/>
        </authorList>
    </citation>
    <scope>NUCLEOTIDE SEQUENCE [LARGE SCALE GENOMIC DNA]</scope>
    <source>
        <strain evidence="2">SPO-2</strain>
    </source>
</reference>
<gene>
    <name evidence="2" type="ORF">LOD99_1728</name>
</gene>
<dbReference type="EMBL" id="JAKMXF010000166">
    <property type="protein sequence ID" value="KAI6655994.1"/>
    <property type="molecule type" value="Genomic_DNA"/>
</dbReference>
<dbReference type="CDD" id="cd22966">
    <property type="entry name" value="DD_DYDC-like"/>
    <property type="match status" value="1"/>
</dbReference>
<organism evidence="2 3">
    <name type="scientific">Oopsacas minuta</name>
    <dbReference type="NCBI Taxonomy" id="111878"/>
    <lineage>
        <taxon>Eukaryota</taxon>
        <taxon>Metazoa</taxon>
        <taxon>Porifera</taxon>
        <taxon>Hexactinellida</taxon>
        <taxon>Hexasterophora</taxon>
        <taxon>Lyssacinosida</taxon>
        <taxon>Leucopsacidae</taxon>
        <taxon>Oopsacas</taxon>
    </lineage>
</organism>
<feature type="compositionally biased region" description="Acidic residues" evidence="1">
    <location>
        <begin position="168"/>
        <end position="177"/>
    </location>
</feature>
<sequence>MDSQYLKETVGEALTESLKTVLDKQPADPIEYIALMLLQYIKNHDGKPSEFSKRIANHSRIPAMVEKEKVIIDSKEIELVEKEDKEQEPDESKNVPISEDIDGPIEKVDVSEPHKEELTYETKEDKEQEPDESKNVPISEDIDGPIEKVDVSEPHKEELTYETKEEPVDSTEPETADDIIEVDKVVEEVSADIQIQEDLAVNVMGEQVSNNVKIASDIPEEKISIDEVKEQSTEETTHQDLSETSPEGDQSIPVETTE</sequence>
<dbReference type="Gene3D" id="1.20.890.10">
    <property type="entry name" value="cAMP-dependent protein kinase regulatory subunit, dimerization-anchoring domain"/>
    <property type="match status" value="1"/>
</dbReference>
<accession>A0AAV7K427</accession>
<dbReference type="InterPro" id="IPR007858">
    <property type="entry name" value="Dpy-30_motif"/>
</dbReference>
<feature type="compositionally biased region" description="Polar residues" evidence="1">
    <location>
        <begin position="242"/>
        <end position="258"/>
    </location>
</feature>
<dbReference type="AlphaFoldDB" id="A0AAV7K427"/>
<proteinExistence type="predicted"/>
<name>A0AAV7K427_9METZ</name>
<feature type="region of interest" description="Disordered" evidence="1">
    <location>
        <begin position="75"/>
        <end position="177"/>
    </location>
</feature>